<organism evidence="6 7">
    <name type="scientific">Plasmodium coatneyi</name>
    <dbReference type="NCBI Taxonomy" id="208452"/>
    <lineage>
        <taxon>Eukaryota</taxon>
        <taxon>Sar</taxon>
        <taxon>Alveolata</taxon>
        <taxon>Apicomplexa</taxon>
        <taxon>Aconoidasida</taxon>
        <taxon>Haemosporida</taxon>
        <taxon>Plasmodiidae</taxon>
        <taxon>Plasmodium</taxon>
    </lineage>
</organism>
<feature type="domain" description="Schizont-infected cell agglutination extracellular alpha" evidence="5">
    <location>
        <begin position="9"/>
        <end position="171"/>
    </location>
</feature>
<feature type="compositionally biased region" description="Polar residues" evidence="1">
    <location>
        <begin position="1442"/>
        <end position="1452"/>
    </location>
</feature>
<evidence type="ECO:0000259" key="4">
    <source>
        <dbReference type="Pfam" id="PF12879"/>
    </source>
</evidence>
<feature type="compositionally biased region" description="Basic and acidic residues" evidence="1">
    <location>
        <begin position="452"/>
        <end position="468"/>
    </location>
</feature>
<evidence type="ECO:0000313" key="6">
    <source>
        <dbReference type="EMBL" id="ANQ06250.1"/>
    </source>
</evidence>
<feature type="domain" description="Schizont-infected cell agglutination extracellular beta" evidence="3">
    <location>
        <begin position="778"/>
        <end position="954"/>
    </location>
</feature>
<feature type="region of interest" description="Disordered" evidence="1">
    <location>
        <begin position="1348"/>
        <end position="1369"/>
    </location>
</feature>
<feature type="domain" description="Schizont-infected cell agglutination extracellular alpha" evidence="5">
    <location>
        <begin position="258"/>
        <end position="428"/>
    </location>
</feature>
<name>A0A1B1DTZ6_9APIC</name>
<feature type="compositionally biased region" description="Low complexity" evidence="1">
    <location>
        <begin position="1224"/>
        <end position="1249"/>
    </location>
</feature>
<dbReference type="InterPro" id="IPR024290">
    <property type="entry name" value="SICA_extracell_a"/>
</dbReference>
<keyword evidence="2" id="KW-1133">Transmembrane helix</keyword>
<feature type="compositionally biased region" description="Low complexity" evidence="1">
    <location>
        <begin position="1257"/>
        <end position="1270"/>
    </location>
</feature>
<accession>A0A1B1DTZ6</accession>
<keyword evidence="2" id="KW-0812">Transmembrane</keyword>
<dbReference type="GeneID" id="30907233"/>
<dbReference type="OrthoDB" id="1523883at2759"/>
<feature type="domain" description="Schizont-infected cell agglutination extracellular beta" evidence="3">
    <location>
        <begin position="1012"/>
        <end position="1189"/>
    </location>
</feature>
<evidence type="ECO:0000256" key="1">
    <source>
        <dbReference type="SAM" id="MobiDB-lite"/>
    </source>
</evidence>
<dbReference type="InterPro" id="IPR024288">
    <property type="entry name" value="SICA_C"/>
</dbReference>
<dbReference type="KEGG" id="pcot:PCOAH_00005100"/>
<feature type="region of interest" description="Disordered" evidence="1">
    <location>
        <begin position="1556"/>
        <end position="1580"/>
    </location>
</feature>
<proteinExistence type="predicted"/>
<dbReference type="VEuPathDB" id="PlasmoDB:PCOAH_00005100"/>
<evidence type="ECO:0000256" key="2">
    <source>
        <dbReference type="SAM" id="Phobius"/>
    </source>
</evidence>
<feature type="region of interest" description="Disordered" evidence="1">
    <location>
        <begin position="1389"/>
        <end position="1461"/>
    </location>
</feature>
<evidence type="ECO:0000259" key="3">
    <source>
        <dbReference type="Pfam" id="PF12878"/>
    </source>
</evidence>
<keyword evidence="7" id="KW-1185">Reference proteome</keyword>
<reference evidence="7" key="1">
    <citation type="submission" date="2016-06" db="EMBL/GenBank/DDBJ databases">
        <title>First high quality genome sequence of Plasmodium coatneyi using continuous long reads from single molecule, real-time sequencing.</title>
        <authorList>
            <person name="Chien J.-T."/>
            <person name="Pakala S.B."/>
            <person name="Geraldo J.A."/>
            <person name="Lapp S.A."/>
            <person name="Barnwell J.W."/>
            <person name="Kissinger J.C."/>
            <person name="Galinski M.R."/>
            <person name="Humphrey J.C."/>
        </authorList>
    </citation>
    <scope>NUCLEOTIDE SEQUENCE [LARGE SCALE GENOMIC DNA]</scope>
    <source>
        <strain evidence="7">Hackeri</strain>
    </source>
</reference>
<feature type="compositionally biased region" description="Polar residues" evidence="1">
    <location>
        <begin position="232"/>
        <end position="246"/>
    </location>
</feature>
<feature type="region of interest" description="Disordered" evidence="1">
    <location>
        <begin position="1223"/>
        <end position="1306"/>
    </location>
</feature>
<dbReference type="Pfam" id="PF12887">
    <property type="entry name" value="SICA_alpha"/>
    <property type="match status" value="2"/>
</dbReference>
<keyword evidence="2" id="KW-0472">Membrane</keyword>
<feature type="compositionally biased region" description="Polar residues" evidence="1">
    <location>
        <begin position="1283"/>
        <end position="1294"/>
    </location>
</feature>
<feature type="region of interest" description="Disordered" evidence="1">
    <location>
        <begin position="448"/>
        <end position="478"/>
    </location>
</feature>
<dbReference type="RefSeq" id="XP_019912945.1">
    <property type="nucleotide sequence ID" value="XM_020057325.1"/>
</dbReference>
<gene>
    <name evidence="6" type="ORF">PCOAH_00005100</name>
</gene>
<evidence type="ECO:0000259" key="5">
    <source>
        <dbReference type="Pfam" id="PF12887"/>
    </source>
</evidence>
<dbReference type="Proteomes" id="UP000092716">
    <property type="component" value="Chromosome 3"/>
</dbReference>
<feature type="region of interest" description="Disordered" evidence="1">
    <location>
        <begin position="227"/>
        <end position="246"/>
    </location>
</feature>
<sequence>MDPPKKFEDLVDEWYNSKGKSKETDAGELFRELQGYVDEFMKGIGGKNDSGIGEVGCADITVKKKGIEGRAKTWCVFLLQNLWKIEELTKTEGDTEIWNKKMKKYVRCEIMKVWLYIYQDMYCEAADVMTHAFSKIKYFCEQMSTGEECDACEYGTLDPMRVNDKSVLEHILDKIQKGERIIRMVNNLPWGGKCERKPGSEGGQDRSAVGRVNDNARVKEILSQIKDEIRTKSTGSSPDQQSKQKLMTKEQFQFLSQLLPRWIKEHGMANVGQFKIGIWAGLGQMFNNLMKTLGPGEEPEIAPLCATGKKESGEEIKPWEDKDKGLCKGMLKVMLYTNGLTQKLAIRDKVAGEDEVTTYLRCLVGNIILIALYGKHCRFDRVLPHVSKVVEDKVKVQGMKMTDKECYNVDLEKTALGGKLIGKTIGEWVNEWDKSKIRNYEGIMKNNDCSTEEGKNGSEQRSEQKEADNSVGGKGNESIKELKKIMKEGKTVSHEGADEILKKIEKGEIKDGDDLGSKVDDKIVQEKMKAASRADEDCKEKKALCDRVKCVTTNWFKDRITPGKQPQNWCTFWNNDIEGELLNNLSAAMTNAETGEGGICKDIGQDKDGTAHKEANRKTCEYIVKGLKRIYEIQAYGTWEGNDAAKKKKNNQIFGQTMSCALLNIYVDELVKRSKDACPIDENIIIEAFQKGNEQMNILCKGGKDNCVECTRDTSYAKCTLDVEEKLFNKNKSEECEIGKDNNGAKIGDKVEGLLKKDIKVKRTLNSICRDCTKGCKTLCDRLECIAHNWFEDRIDNSGNKRDWCTFWNTDARNRLKELSKEMVEKHTTMGTLCEGADEKNTITTDTKRKACNYITAGLKYIYEVKENTGKENKKIARNYRLTDQTMYCLFLNAYADMLIQKTKGQVCLITEKEIQKMFAKGNGQMDKWCAEKQNGKGGDCVKCERDPNYKNCTLSVDSNLWTNKKKNNETCAKDGNNMKGEVEELLNPTKNKDQEVTQAVNAINTINKNNTLCDRVKCIYYRWGENRKNPDINKGKPRWPQFWNPDVETRLKNLSGAISKKNGTYESLCENIQDGKSGPDSEASKKACKFIVLGLEHIYQIPKGTDSKDPQKVLDDQMFHRTFSCMLLNIFADEMGEKCSAMQQDILKGIQHAFGKSEHIKKNTSPCNEEGDLCPLCERDQSYTSCKIQDTDGDPIGKRMKEMLNGDSGITQTLSTITTACQPKPAAAKPAPEKSAASGDQQSSQSSSPTENLGRSESSGDAAPASAPAKQPERVPAKPESAATTTSNGTPESTARGKNCDPASGANSLEDAASCLDVLDAEFQKNNSSVSNKDDKKYDQGIFITPGEYQATPVEPQPRGSQTDADSHGHLVVTGNSLNNTNKVTCKPESNHQSNGHYYELSDAFGGGSPSSTETAPAEKIPAKGAKVDDDRTQVHGGARSQDTAGTQSPSVRVGGGGRNSVLRAPKTLKVVSVKKEGMVNPSDLLIPYLPTIPVLIGTSIISYLLWKYFFLGKRRKRYRRAHQVRGPPALEEQLLDDVDDQDDGPHEYTLVKERKQLRSVPTGRTKSPKKQGVGRPAGHRVGRRTIIDIHLEILNECQKGGLHSMKEDFFEILVQEFMGSEFIKEEKVPKDSVPKEVVLKEQVPSSVL</sequence>
<evidence type="ECO:0000313" key="7">
    <source>
        <dbReference type="Proteomes" id="UP000092716"/>
    </source>
</evidence>
<dbReference type="InterPro" id="IPR024285">
    <property type="entry name" value="SICA_extracell_b"/>
</dbReference>
<dbReference type="Pfam" id="PF12878">
    <property type="entry name" value="SICA_beta"/>
    <property type="match status" value="3"/>
</dbReference>
<protein>
    <submittedName>
        <fullName evidence="6">SICA antigen</fullName>
    </submittedName>
</protein>
<dbReference type="EMBL" id="CP016241">
    <property type="protein sequence ID" value="ANQ06250.1"/>
    <property type="molecule type" value="Genomic_DNA"/>
</dbReference>
<feature type="transmembrane region" description="Helical" evidence="2">
    <location>
        <begin position="1490"/>
        <end position="1512"/>
    </location>
</feature>
<dbReference type="Pfam" id="PF12879">
    <property type="entry name" value="SICA_C"/>
    <property type="match status" value="1"/>
</dbReference>
<feature type="domain" description="Schizont-infected cell agglutination extracellular beta" evidence="3">
    <location>
        <begin position="544"/>
        <end position="720"/>
    </location>
</feature>
<feature type="domain" description="Schizont-infected cell agglutination C-terminal" evidence="4">
    <location>
        <begin position="1510"/>
        <end position="1646"/>
    </location>
</feature>